<evidence type="ECO:0000259" key="5">
    <source>
        <dbReference type="PROSITE" id="PS50931"/>
    </source>
</evidence>
<evidence type="ECO:0000256" key="3">
    <source>
        <dbReference type="ARBA" id="ARBA00023125"/>
    </source>
</evidence>
<keyword evidence="6" id="KW-0456">Lyase</keyword>
<sequence>MDRDTWNDLAIFAAIVEAGGFTRAGLGLGVSASALSHRIRAMEARMGVRLLNRTTRSVAPTEAGERLLASLRPAMAEVEAALITLDADRARPTGRVRVTAHRSAAFDIVLPRLGGLADAYPEVTVELVVDDGLVDIVRRGFDAGIRRLPSLEQDMVSVRLDDGVPLAIVASPEYLRSFGVPDTPQDLQRHRCLNYRLPTAGSLYRWSFERDGQTTTMDVPGTFVTNDIDMLCEGAIAGLGVACVIDTQAAPFLASGDLMSLLDVWRPMLPPNYLYYAGRRNIPPALRVFIDAMKTPLPPSPSRRIDRHVRL</sequence>
<dbReference type="GO" id="GO:0006351">
    <property type="term" value="P:DNA-templated transcription"/>
    <property type="evidence" value="ECO:0007669"/>
    <property type="project" value="TreeGrafter"/>
</dbReference>
<organism evidence="6">
    <name type="scientific">Caulobacter sp. (strain K31)</name>
    <dbReference type="NCBI Taxonomy" id="366602"/>
    <lineage>
        <taxon>Bacteria</taxon>
        <taxon>Pseudomonadati</taxon>
        <taxon>Pseudomonadota</taxon>
        <taxon>Alphaproteobacteria</taxon>
        <taxon>Caulobacterales</taxon>
        <taxon>Caulobacteraceae</taxon>
        <taxon>Caulobacter</taxon>
    </lineage>
</organism>
<dbReference type="GO" id="GO:0043565">
    <property type="term" value="F:sequence-specific DNA binding"/>
    <property type="evidence" value="ECO:0007669"/>
    <property type="project" value="TreeGrafter"/>
</dbReference>
<feature type="domain" description="HTH lysR-type" evidence="5">
    <location>
        <begin position="4"/>
        <end position="61"/>
    </location>
</feature>
<dbReference type="InterPro" id="IPR036390">
    <property type="entry name" value="WH_DNA-bd_sf"/>
</dbReference>
<dbReference type="FunFam" id="1.10.10.10:FF:000001">
    <property type="entry name" value="LysR family transcriptional regulator"/>
    <property type="match status" value="1"/>
</dbReference>
<protein>
    <submittedName>
        <fullName evidence="6">Transcriptional regulator, LysR family</fullName>
        <ecNumber evidence="6">4.2.1.1</ecNumber>
    </submittedName>
</protein>
<proteinExistence type="inferred from homology"/>
<gene>
    <name evidence="6" type="ordered locus">Caul_0489</name>
</gene>
<dbReference type="CDD" id="cd08474">
    <property type="entry name" value="PBP2_CrgA_like_5"/>
    <property type="match status" value="1"/>
</dbReference>
<dbReference type="OrthoDB" id="9813056at2"/>
<dbReference type="PANTHER" id="PTHR30537">
    <property type="entry name" value="HTH-TYPE TRANSCRIPTIONAL REGULATOR"/>
    <property type="match status" value="1"/>
</dbReference>
<dbReference type="HOGENOM" id="CLU_039613_16_1_5"/>
<dbReference type="InterPro" id="IPR036388">
    <property type="entry name" value="WH-like_DNA-bd_sf"/>
</dbReference>
<name>B0T6K6_CAUSK</name>
<dbReference type="EMBL" id="CP000927">
    <property type="protein sequence ID" value="ABZ69623.1"/>
    <property type="molecule type" value="Genomic_DNA"/>
</dbReference>
<dbReference type="SUPFAM" id="SSF53850">
    <property type="entry name" value="Periplasmic binding protein-like II"/>
    <property type="match status" value="1"/>
</dbReference>
<evidence type="ECO:0000256" key="1">
    <source>
        <dbReference type="ARBA" id="ARBA00009437"/>
    </source>
</evidence>
<dbReference type="SUPFAM" id="SSF46785">
    <property type="entry name" value="Winged helix' DNA-binding domain"/>
    <property type="match status" value="1"/>
</dbReference>
<evidence type="ECO:0000256" key="2">
    <source>
        <dbReference type="ARBA" id="ARBA00023015"/>
    </source>
</evidence>
<dbReference type="Gene3D" id="1.10.10.10">
    <property type="entry name" value="Winged helix-like DNA-binding domain superfamily/Winged helix DNA-binding domain"/>
    <property type="match status" value="1"/>
</dbReference>
<dbReference type="InterPro" id="IPR058163">
    <property type="entry name" value="LysR-type_TF_proteobact-type"/>
</dbReference>
<dbReference type="AlphaFoldDB" id="B0T6K6"/>
<dbReference type="InterPro" id="IPR005119">
    <property type="entry name" value="LysR_subst-bd"/>
</dbReference>
<keyword evidence="3" id="KW-0238">DNA-binding</keyword>
<dbReference type="Gene3D" id="3.40.190.290">
    <property type="match status" value="1"/>
</dbReference>
<dbReference type="InterPro" id="IPR000847">
    <property type="entry name" value="LysR_HTH_N"/>
</dbReference>
<dbReference type="KEGG" id="cak:Caul_0489"/>
<dbReference type="Pfam" id="PF00126">
    <property type="entry name" value="HTH_1"/>
    <property type="match status" value="1"/>
</dbReference>
<evidence type="ECO:0000256" key="4">
    <source>
        <dbReference type="ARBA" id="ARBA00023163"/>
    </source>
</evidence>
<dbReference type="GO" id="GO:0004089">
    <property type="term" value="F:carbonate dehydratase activity"/>
    <property type="evidence" value="ECO:0007669"/>
    <property type="project" value="UniProtKB-EC"/>
</dbReference>
<dbReference type="GO" id="GO:0003700">
    <property type="term" value="F:DNA-binding transcription factor activity"/>
    <property type="evidence" value="ECO:0007669"/>
    <property type="project" value="InterPro"/>
</dbReference>
<dbReference type="Pfam" id="PF03466">
    <property type="entry name" value="LysR_substrate"/>
    <property type="match status" value="1"/>
</dbReference>
<evidence type="ECO:0000313" key="6">
    <source>
        <dbReference type="EMBL" id="ABZ69623.1"/>
    </source>
</evidence>
<keyword evidence="4" id="KW-0804">Transcription</keyword>
<dbReference type="PANTHER" id="PTHR30537:SF1">
    <property type="entry name" value="HTH-TYPE TRANSCRIPTIONAL REGULATOR PGRR"/>
    <property type="match status" value="1"/>
</dbReference>
<dbReference type="EC" id="4.2.1.1" evidence="6"/>
<dbReference type="STRING" id="366602.Caul_0489"/>
<dbReference type="PROSITE" id="PS50931">
    <property type="entry name" value="HTH_LYSR"/>
    <property type="match status" value="1"/>
</dbReference>
<reference evidence="6" key="1">
    <citation type="submission" date="2008-01" db="EMBL/GenBank/DDBJ databases">
        <title>Complete sequence of chromosome of Caulobacter sp. K31.</title>
        <authorList>
            <consortium name="US DOE Joint Genome Institute"/>
            <person name="Copeland A."/>
            <person name="Lucas S."/>
            <person name="Lapidus A."/>
            <person name="Barry K."/>
            <person name="Glavina del Rio T."/>
            <person name="Dalin E."/>
            <person name="Tice H."/>
            <person name="Pitluck S."/>
            <person name="Bruce D."/>
            <person name="Goodwin L."/>
            <person name="Thompson L.S."/>
            <person name="Brettin T."/>
            <person name="Detter J.C."/>
            <person name="Han C."/>
            <person name="Schmutz J."/>
            <person name="Larimer F."/>
            <person name="Land M."/>
            <person name="Hauser L."/>
            <person name="Kyrpides N."/>
            <person name="Kim E."/>
            <person name="Stephens C."/>
            <person name="Richardson P."/>
        </authorList>
    </citation>
    <scope>NUCLEOTIDE SEQUENCE [LARGE SCALE GENOMIC DNA]</scope>
    <source>
        <strain evidence="6">K31</strain>
    </source>
</reference>
<accession>B0T6K6</accession>
<dbReference type="eggNOG" id="COG0583">
    <property type="taxonomic scope" value="Bacteria"/>
</dbReference>
<comment type="similarity">
    <text evidence="1">Belongs to the LysR transcriptional regulatory family.</text>
</comment>
<keyword evidence="2" id="KW-0805">Transcription regulation</keyword>